<dbReference type="EMBL" id="CAVLGL010000086">
    <property type="protein sequence ID" value="CAK1590886.1"/>
    <property type="molecule type" value="Genomic_DNA"/>
</dbReference>
<dbReference type="InterPro" id="IPR036397">
    <property type="entry name" value="RNaseH_sf"/>
</dbReference>
<dbReference type="Gene3D" id="3.30.420.10">
    <property type="entry name" value="Ribonuclease H-like superfamily/Ribonuclease H"/>
    <property type="match status" value="1"/>
</dbReference>
<dbReference type="AlphaFoldDB" id="A0AAV1L6I3"/>
<proteinExistence type="inferred from homology"/>
<name>A0AAV1L6I3_9NEOP</name>
<dbReference type="GO" id="GO:0043137">
    <property type="term" value="P:DNA replication, removal of RNA primer"/>
    <property type="evidence" value="ECO:0007669"/>
    <property type="project" value="TreeGrafter"/>
</dbReference>
<dbReference type="GO" id="GO:0003676">
    <property type="term" value="F:nucleic acid binding"/>
    <property type="evidence" value="ECO:0007669"/>
    <property type="project" value="InterPro"/>
</dbReference>
<dbReference type="GO" id="GO:0004523">
    <property type="term" value="F:RNA-DNA hybrid ribonuclease activity"/>
    <property type="evidence" value="ECO:0007669"/>
    <property type="project" value="InterPro"/>
</dbReference>
<dbReference type="CDD" id="cd09276">
    <property type="entry name" value="Rnase_HI_RT_non_LTR"/>
    <property type="match status" value="1"/>
</dbReference>
<dbReference type="PANTHER" id="PTHR10642">
    <property type="entry name" value="RIBONUCLEASE H1"/>
    <property type="match status" value="1"/>
</dbReference>
<comment type="caution">
    <text evidence="3">The sequence shown here is derived from an EMBL/GenBank/DDBJ whole genome shotgun (WGS) entry which is preliminary data.</text>
</comment>
<accession>A0AAV1L6I3</accession>
<dbReference type="InterPro" id="IPR002156">
    <property type="entry name" value="RNaseH_domain"/>
</dbReference>
<gene>
    <name evidence="3" type="ORF">PARMNEM_LOCUS11193</name>
</gene>
<protein>
    <recommendedName>
        <fullName evidence="2">RNase H type-1 domain-containing protein</fullName>
    </recommendedName>
</protein>
<dbReference type="Pfam" id="PF00075">
    <property type="entry name" value="RNase_H"/>
    <property type="match status" value="1"/>
</dbReference>
<dbReference type="PANTHER" id="PTHR10642:SF25">
    <property type="entry name" value="RNASE H TYPE-1 DOMAIN-CONTAINING PROTEIN"/>
    <property type="match status" value="1"/>
</dbReference>
<sequence>MVITNKLKYDSPHLNMDGIGIGMSEEIKVLGVTVDRKITFNTHVRNVCRKATALYGQLSRAAKISLGFQPVIIRTMYTAVVEPVVLYAASVWAPAASKLGMKKQLNAVQRGFAQKICRAYRIVSLHSALTFAGLLPLDLRVQEAAFLFEAKRASQMDLEFICLGNEYETRLNNTQSLRIFTDGSKIEGKVGAALSFWNIEAETGTIKLKLSDYFTVYQAEILAIFRATECILSRKEQSFGVYSDSRAALETMVNQETKHPLAVKTRKNIQAVFPQHKSIQLFWIKAHAGLPGNERADELAKQAALRIKGKSAYDLCQVSFIKRQIRLETLEKWNRRYIEGDAGGTTKIFLPNAVNA</sequence>
<dbReference type="PROSITE" id="PS50879">
    <property type="entry name" value="RNASE_H_1"/>
    <property type="match status" value="1"/>
</dbReference>
<dbReference type="Proteomes" id="UP001314205">
    <property type="component" value="Unassembled WGS sequence"/>
</dbReference>
<evidence type="ECO:0000313" key="4">
    <source>
        <dbReference type="Proteomes" id="UP001314205"/>
    </source>
</evidence>
<evidence type="ECO:0000256" key="1">
    <source>
        <dbReference type="ARBA" id="ARBA00005300"/>
    </source>
</evidence>
<dbReference type="InterPro" id="IPR050092">
    <property type="entry name" value="RNase_H"/>
</dbReference>
<dbReference type="SUPFAM" id="SSF53098">
    <property type="entry name" value="Ribonuclease H-like"/>
    <property type="match status" value="1"/>
</dbReference>
<evidence type="ECO:0000313" key="3">
    <source>
        <dbReference type="EMBL" id="CAK1590886.1"/>
    </source>
</evidence>
<feature type="domain" description="RNase H type-1" evidence="2">
    <location>
        <begin position="173"/>
        <end position="305"/>
    </location>
</feature>
<evidence type="ECO:0000259" key="2">
    <source>
        <dbReference type="PROSITE" id="PS50879"/>
    </source>
</evidence>
<reference evidence="3 4" key="1">
    <citation type="submission" date="2023-11" db="EMBL/GenBank/DDBJ databases">
        <authorList>
            <person name="Hedman E."/>
            <person name="Englund M."/>
            <person name="Stromberg M."/>
            <person name="Nyberg Akerstrom W."/>
            <person name="Nylinder S."/>
            <person name="Jareborg N."/>
            <person name="Kallberg Y."/>
            <person name="Kronander E."/>
        </authorList>
    </citation>
    <scope>NUCLEOTIDE SEQUENCE [LARGE SCALE GENOMIC DNA]</scope>
</reference>
<keyword evidence="4" id="KW-1185">Reference proteome</keyword>
<organism evidence="3 4">
    <name type="scientific">Parnassius mnemosyne</name>
    <name type="common">clouded apollo</name>
    <dbReference type="NCBI Taxonomy" id="213953"/>
    <lineage>
        <taxon>Eukaryota</taxon>
        <taxon>Metazoa</taxon>
        <taxon>Ecdysozoa</taxon>
        <taxon>Arthropoda</taxon>
        <taxon>Hexapoda</taxon>
        <taxon>Insecta</taxon>
        <taxon>Pterygota</taxon>
        <taxon>Neoptera</taxon>
        <taxon>Endopterygota</taxon>
        <taxon>Lepidoptera</taxon>
        <taxon>Glossata</taxon>
        <taxon>Ditrysia</taxon>
        <taxon>Papilionoidea</taxon>
        <taxon>Papilionidae</taxon>
        <taxon>Parnassiinae</taxon>
        <taxon>Parnassini</taxon>
        <taxon>Parnassius</taxon>
        <taxon>Driopa</taxon>
    </lineage>
</organism>
<comment type="similarity">
    <text evidence="1">Belongs to the RNase H family.</text>
</comment>
<dbReference type="InterPro" id="IPR012337">
    <property type="entry name" value="RNaseH-like_sf"/>
</dbReference>